<evidence type="ECO:0000256" key="8">
    <source>
        <dbReference type="ARBA" id="ARBA00046432"/>
    </source>
</evidence>
<dbReference type="InterPro" id="IPR000649">
    <property type="entry name" value="IF-2B-related"/>
</dbReference>
<dbReference type="InterPro" id="IPR042529">
    <property type="entry name" value="IF_2B-like_C"/>
</dbReference>
<dbReference type="OrthoDB" id="10254737at2759"/>
<protein>
    <recommendedName>
        <fullName evidence="6">Translation initiation factor eIF2B subunit delta</fullName>
    </recommendedName>
    <alternativeName>
        <fullName evidence="7">eIF2B GDP-GTP exchange factor subunit delta</fullName>
    </alternativeName>
</protein>
<evidence type="ECO:0000256" key="5">
    <source>
        <dbReference type="ARBA" id="ARBA00022917"/>
    </source>
</evidence>
<organism evidence="11 12">
    <name type="scientific">Toxoplasma gondii p89</name>
    <dbReference type="NCBI Taxonomy" id="943119"/>
    <lineage>
        <taxon>Eukaryota</taxon>
        <taxon>Sar</taxon>
        <taxon>Alveolata</taxon>
        <taxon>Apicomplexa</taxon>
        <taxon>Conoidasida</taxon>
        <taxon>Coccidia</taxon>
        <taxon>Eucoccidiorida</taxon>
        <taxon>Eimeriorina</taxon>
        <taxon>Sarcocystidae</taxon>
        <taxon>Toxoplasma</taxon>
    </lineage>
</organism>
<comment type="caution">
    <text evidence="11">The sequence shown here is derived from an EMBL/GenBank/DDBJ whole genome shotgun (WGS) entry which is preliminary data.</text>
</comment>
<evidence type="ECO:0000256" key="6">
    <source>
        <dbReference type="ARBA" id="ARBA00044147"/>
    </source>
</evidence>
<evidence type="ECO:0000256" key="3">
    <source>
        <dbReference type="ARBA" id="ARBA00022490"/>
    </source>
</evidence>
<comment type="similarity">
    <text evidence="2 9">Belongs to the eIF-2B alpha/beta/delta subunits family.</text>
</comment>
<gene>
    <name evidence="11" type="ORF">TGP89_252850</name>
</gene>
<dbReference type="GO" id="GO:0003743">
    <property type="term" value="F:translation initiation factor activity"/>
    <property type="evidence" value="ECO:0007669"/>
    <property type="project" value="UniProtKB-KW"/>
</dbReference>
<dbReference type="Proteomes" id="UP000028828">
    <property type="component" value="Unassembled WGS sequence"/>
</dbReference>
<comment type="subcellular location">
    <subcellularLocation>
        <location evidence="1">Cytoplasm</location>
        <location evidence="1">Cytosol</location>
    </subcellularLocation>
</comment>
<keyword evidence="5" id="KW-0648">Protein biosynthesis</keyword>
<reference evidence="11 12" key="1">
    <citation type="submission" date="2014-03" db="EMBL/GenBank/DDBJ databases">
        <authorList>
            <person name="Sibley D."/>
            <person name="Venepally P."/>
            <person name="Karamycheva S."/>
            <person name="Hadjithomas M."/>
            <person name="Khan A."/>
            <person name="Brunk B."/>
            <person name="Roos D."/>
            <person name="Caler E."/>
            <person name="Lorenzi H."/>
        </authorList>
    </citation>
    <scope>NUCLEOTIDE SEQUENCE [LARGE SCALE GENOMIC DNA]</scope>
    <source>
        <strain evidence="12">p89</strain>
    </source>
</reference>
<keyword evidence="3" id="KW-0963">Cytoplasm</keyword>
<dbReference type="Gene3D" id="3.40.50.10470">
    <property type="entry name" value="Translation initiation factor eif-2b, domain 2"/>
    <property type="match status" value="2"/>
</dbReference>
<dbReference type="PANTHER" id="PTHR10233">
    <property type="entry name" value="TRANSLATION INITIATION FACTOR EIF-2B"/>
    <property type="match status" value="1"/>
</dbReference>
<evidence type="ECO:0000256" key="7">
    <source>
        <dbReference type="ARBA" id="ARBA00044356"/>
    </source>
</evidence>
<dbReference type="SMR" id="A0A086J6L5"/>
<evidence type="ECO:0000313" key="12">
    <source>
        <dbReference type="Proteomes" id="UP000028828"/>
    </source>
</evidence>
<evidence type="ECO:0000256" key="9">
    <source>
        <dbReference type="RuleBase" id="RU003814"/>
    </source>
</evidence>
<dbReference type="GO" id="GO:0005829">
    <property type="term" value="C:cytosol"/>
    <property type="evidence" value="ECO:0007669"/>
    <property type="project" value="UniProtKB-SubCell"/>
</dbReference>
<accession>A0A086J6L5</accession>
<dbReference type="EMBL" id="AEYI02002600">
    <property type="protein sequence ID" value="KFG27783.1"/>
    <property type="molecule type" value="Genomic_DNA"/>
</dbReference>
<dbReference type="PANTHER" id="PTHR10233:SF14">
    <property type="entry name" value="TRANSLATION INITIATION FACTOR EIF-2B SUBUNIT DELTA"/>
    <property type="match status" value="1"/>
</dbReference>
<dbReference type="AlphaFoldDB" id="A0A086J6L5"/>
<dbReference type="VEuPathDB" id="ToxoDB:TGP89_252850"/>
<feature type="compositionally biased region" description="Polar residues" evidence="10">
    <location>
        <begin position="554"/>
        <end position="591"/>
    </location>
</feature>
<keyword evidence="4 11" id="KW-0396">Initiation factor</keyword>
<dbReference type="Pfam" id="PF01008">
    <property type="entry name" value="IF-2B"/>
    <property type="match status" value="1"/>
</dbReference>
<dbReference type="InterPro" id="IPR037171">
    <property type="entry name" value="NagB/RpiA_transferase-like"/>
</dbReference>
<evidence type="ECO:0000256" key="4">
    <source>
        <dbReference type="ARBA" id="ARBA00022540"/>
    </source>
</evidence>
<feature type="compositionally biased region" description="Low complexity" evidence="10">
    <location>
        <begin position="21"/>
        <end position="59"/>
    </location>
</feature>
<name>A0A086J6L5_TOXGO</name>
<comment type="subunit">
    <text evidence="8">Component of the translation initiation factor 2B (eIF2B) complex which is a heterodecamer of two sets of five different subunits: alpha, beta, gamma, delta and epsilon. Subunits alpha, beta and delta comprise a regulatory subcomplex and subunits epsilon and gamma comprise a catalytic subcomplex. Within the complex, the hexameric regulatory complex resides at the center, with the two heterodimeric catalytic subcomplexes bound on opposite sides.</text>
</comment>
<evidence type="ECO:0000256" key="1">
    <source>
        <dbReference type="ARBA" id="ARBA00004514"/>
    </source>
</evidence>
<evidence type="ECO:0000256" key="10">
    <source>
        <dbReference type="SAM" id="MobiDB-lite"/>
    </source>
</evidence>
<evidence type="ECO:0000256" key="2">
    <source>
        <dbReference type="ARBA" id="ARBA00007251"/>
    </source>
</evidence>
<proteinExistence type="inferred from homology"/>
<evidence type="ECO:0000313" key="11">
    <source>
        <dbReference type="EMBL" id="KFG27783.1"/>
    </source>
</evidence>
<sequence>MLTDGILPPSGRGSAHGDQTPEPVSMSPSSSSVISTAPCSSFSCSPHSVVSLSSAASSAPGKVHHVVQSRRKSDKSIGAGEAQSLASSHPLSPAGGGAGGPSTIPVASPSGSQGGHGPSGQGATLPPSPGGGGTSHHGAMGGSGRRQESNKAVAVGSGNNVQCHSHLRFLSHLPPYDRSVIPMCSFTAEGVPILKRQQKGRRQKCVNKRDEQVSLQTRVVMDFQQDQVHPAVIRIGLQMGKRRVTGTNARTVAMLTAFERFIEDYCPPPYEAIDKHLKIALDRQINFITHCRPHSLSMGGAIRWLKKRLSSYATMPLQETKVSLCSEISTFISQRILAATCAVADVFQEQLAEDGDCLLVYGKSTAVVRAVLQAKQRGRRFTVVVVDSHPHLVGQGTARLFAAAGIEVTYTLINGLSYHMEDVTKVVLGAAAVLANAAVVNRAGAALVAMVGKRYAKPIFVLCESYKLFDRIVFDSCSFNELDDPELVWTTPASYSSSARERKAGGSDSRFADSTRQYPRLSLLMPSSPPLPGYPLIRAPCASESRRSHVSGGPSATSTGVCAESPVTSQLSSSTLANGPVSRQQNGQAEYSSGHAGGKPDGQHIAPTPCGSSQPCVASPCGGDEESELRSSSRSKMSRGGGAESVHPVTGRQAEGGNLPASEVCVMNLCYDVTPAQFVDFVVIEDGVYPASNVPALVRGAGRVGGVAGD</sequence>
<feature type="region of interest" description="Disordered" evidence="10">
    <location>
        <begin position="1"/>
        <end position="152"/>
    </location>
</feature>
<dbReference type="SUPFAM" id="SSF100950">
    <property type="entry name" value="NagB/RpiA/CoA transferase-like"/>
    <property type="match status" value="1"/>
</dbReference>
<feature type="region of interest" description="Disordered" evidence="10">
    <location>
        <begin position="545"/>
        <end position="656"/>
    </location>
</feature>
<feature type="compositionally biased region" description="Basic residues" evidence="10">
    <location>
        <begin position="62"/>
        <end position="73"/>
    </location>
</feature>
<feature type="compositionally biased region" description="Gly residues" evidence="10">
    <location>
        <begin position="130"/>
        <end position="144"/>
    </location>
</feature>